<dbReference type="GO" id="GO:0052381">
    <property type="term" value="F:tRNA dimethylallyltransferase activity"/>
    <property type="evidence" value="ECO:0007669"/>
    <property type="project" value="UniProtKB-UniRule"/>
</dbReference>
<evidence type="ECO:0000313" key="14">
    <source>
        <dbReference type="EMBL" id="EAR23231.1"/>
    </source>
</evidence>
<comment type="cofactor">
    <cofactor evidence="1 10">
        <name>Mg(2+)</name>
        <dbReference type="ChEBI" id="CHEBI:18420"/>
    </cofactor>
</comment>
<feature type="binding site" evidence="10">
    <location>
        <begin position="2"/>
        <end position="9"/>
    </location>
    <ligand>
        <name>ATP</name>
        <dbReference type="ChEBI" id="CHEBI:30616"/>
    </ligand>
</feature>
<dbReference type="GO" id="GO:0006400">
    <property type="term" value="P:tRNA modification"/>
    <property type="evidence" value="ECO:0007669"/>
    <property type="project" value="TreeGrafter"/>
</dbReference>
<feature type="site" description="Interaction with substrate tRNA" evidence="10">
    <location>
        <position position="93"/>
    </location>
</feature>
<evidence type="ECO:0000256" key="3">
    <source>
        <dbReference type="ARBA" id="ARBA00005842"/>
    </source>
</evidence>
<proteinExistence type="inferred from homology"/>
<keyword evidence="7 10" id="KW-0067">ATP-binding</keyword>
<keyword evidence="4 10" id="KW-0808">Transferase</keyword>
<dbReference type="SUPFAM" id="SSF52540">
    <property type="entry name" value="P-loop containing nucleoside triphosphate hydrolases"/>
    <property type="match status" value="2"/>
</dbReference>
<sequence>MGPTASGKTAVAVELVAALPCEIISVDSALVYREMNIGTAKPSAETLAIAPHQLIDIRDPAQCYSAAEFRDEALSLIKAIHARGRIPLLVGGSMLYFRALVGGLADLPAADQQLRASLEREAQCAGWPALHGRLARLDAKTAARLHPNDAQRIQRALEVYELTGETLSDLTRRHASEQLPFPLIKFVMAPAMREVLHRRIEARFRRMLASGFVDEVAELRGRGDLDLSKPSMRAVGYRQIWRHLEGSYDYNTMIACGVSATRQFAKRQLTWLRRERGAEWFDANGPYARVVARLKQRLDTVLG</sequence>
<evidence type="ECO:0000256" key="2">
    <source>
        <dbReference type="ARBA" id="ARBA00003213"/>
    </source>
</evidence>
<feature type="binding site" evidence="10">
    <location>
        <begin position="4"/>
        <end position="9"/>
    </location>
    <ligand>
        <name>substrate</name>
    </ligand>
</feature>
<dbReference type="FunFam" id="1.10.20.140:FF:000001">
    <property type="entry name" value="tRNA dimethylallyltransferase"/>
    <property type="match status" value="1"/>
</dbReference>
<dbReference type="PANTHER" id="PTHR11088:SF60">
    <property type="entry name" value="TRNA DIMETHYLALLYLTRANSFERASE"/>
    <property type="match status" value="1"/>
</dbReference>
<evidence type="ECO:0000256" key="10">
    <source>
        <dbReference type="HAMAP-Rule" id="MF_00185"/>
    </source>
</evidence>
<evidence type="ECO:0000256" key="11">
    <source>
        <dbReference type="RuleBase" id="RU003783"/>
    </source>
</evidence>
<comment type="subunit">
    <text evidence="10">Monomer.</text>
</comment>
<evidence type="ECO:0000256" key="13">
    <source>
        <dbReference type="RuleBase" id="RU003785"/>
    </source>
</evidence>
<gene>
    <name evidence="10" type="primary">miaA</name>
    <name evidence="14" type="ORF">NB231_15463</name>
</gene>
<evidence type="ECO:0000313" key="15">
    <source>
        <dbReference type="Proteomes" id="UP000003374"/>
    </source>
</evidence>
<evidence type="ECO:0000256" key="1">
    <source>
        <dbReference type="ARBA" id="ARBA00001946"/>
    </source>
</evidence>
<comment type="function">
    <text evidence="2 10 12">Catalyzes the transfer of a dimethylallyl group onto the adenine at position 37 in tRNAs that read codons beginning with uridine, leading to the formation of N6-(dimethylallyl)adenosine (i(6)A).</text>
</comment>
<dbReference type="STRING" id="314278.NB231_15463"/>
<evidence type="ECO:0000256" key="8">
    <source>
        <dbReference type="ARBA" id="ARBA00022842"/>
    </source>
</evidence>
<evidence type="ECO:0000256" key="9">
    <source>
        <dbReference type="ARBA" id="ARBA00049563"/>
    </source>
</evidence>
<dbReference type="HAMAP" id="MF_00185">
    <property type="entry name" value="IPP_trans"/>
    <property type="match status" value="1"/>
</dbReference>
<evidence type="ECO:0000256" key="4">
    <source>
        <dbReference type="ARBA" id="ARBA00022679"/>
    </source>
</evidence>
<dbReference type="eggNOG" id="COG0324">
    <property type="taxonomic scope" value="Bacteria"/>
</dbReference>
<comment type="similarity">
    <text evidence="3 10 13">Belongs to the IPP transferase family.</text>
</comment>
<dbReference type="Gene3D" id="1.10.20.140">
    <property type="match status" value="1"/>
</dbReference>
<comment type="caution">
    <text evidence="10">Lacks conserved residue(s) required for the propagation of feature annotation.</text>
</comment>
<dbReference type="Proteomes" id="UP000003374">
    <property type="component" value="Unassembled WGS sequence"/>
</dbReference>
<name>A4BLP3_9GAMM</name>
<dbReference type="GO" id="GO:0005524">
    <property type="term" value="F:ATP binding"/>
    <property type="evidence" value="ECO:0007669"/>
    <property type="project" value="UniProtKB-UniRule"/>
</dbReference>
<dbReference type="Gene3D" id="3.40.50.300">
    <property type="entry name" value="P-loop containing nucleotide triphosphate hydrolases"/>
    <property type="match status" value="1"/>
</dbReference>
<dbReference type="InterPro" id="IPR018022">
    <property type="entry name" value="IPT"/>
</dbReference>
<feature type="site" description="Interaction with substrate tRNA" evidence="10">
    <location>
        <position position="115"/>
    </location>
</feature>
<evidence type="ECO:0000256" key="12">
    <source>
        <dbReference type="RuleBase" id="RU003784"/>
    </source>
</evidence>
<dbReference type="EC" id="2.5.1.75" evidence="10"/>
<organism evidence="14 15">
    <name type="scientific">Nitrococcus mobilis Nb-231</name>
    <dbReference type="NCBI Taxonomy" id="314278"/>
    <lineage>
        <taxon>Bacteria</taxon>
        <taxon>Pseudomonadati</taxon>
        <taxon>Pseudomonadota</taxon>
        <taxon>Gammaproteobacteria</taxon>
        <taxon>Chromatiales</taxon>
        <taxon>Ectothiorhodospiraceae</taxon>
        <taxon>Nitrococcus</taxon>
    </lineage>
</organism>
<dbReference type="Pfam" id="PF01715">
    <property type="entry name" value="IPPT"/>
    <property type="match status" value="1"/>
</dbReference>
<dbReference type="HOGENOM" id="CLU_032616_0_0_6"/>
<feature type="region of interest" description="Interaction with substrate tRNA" evidence="10">
    <location>
        <begin position="151"/>
        <end position="155"/>
    </location>
</feature>
<evidence type="ECO:0000256" key="6">
    <source>
        <dbReference type="ARBA" id="ARBA00022741"/>
    </source>
</evidence>
<reference evidence="14 15" key="1">
    <citation type="submission" date="2006-02" db="EMBL/GenBank/DDBJ databases">
        <authorList>
            <person name="Waterbury J."/>
            <person name="Ferriera S."/>
            <person name="Johnson J."/>
            <person name="Kravitz S."/>
            <person name="Halpern A."/>
            <person name="Remington K."/>
            <person name="Beeson K."/>
            <person name="Tran B."/>
            <person name="Rogers Y.-H."/>
            <person name="Friedman R."/>
            <person name="Venter J.C."/>
        </authorList>
    </citation>
    <scope>NUCLEOTIDE SEQUENCE [LARGE SCALE GENOMIC DNA]</scope>
    <source>
        <strain evidence="14 15">Nb-231</strain>
    </source>
</reference>
<keyword evidence="8 10" id="KW-0460">Magnesium</keyword>
<dbReference type="AlphaFoldDB" id="A4BLP3"/>
<comment type="catalytic activity">
    <reaction evidence="9 10 11">
        <text>adenosine(37) in tRNA + dimethylallyl diphosphate = N(6)-dimethylallyladenosine(37) in tRNA + diphosphate</text>
        <dbReference type="Rhea" id="RHEA:26482"/>
        <dbReference type="Rhea" id="RHEA-COMP:10162"/>
        <dbReference type="Rhea" id="RHEA-COMP:10375"/>
        <dbReference type="ChEBI" id="CHEBI:33019"/>
        <dbReference type="ChEBI" id="CHEBI:57623"/>
        <dbReference type="ChEBI" id="CHEBI:74411"/>
        <dbReference type="ChEBI" id="CHEBI:74415"/>
        <dbReference type="EC" id="2.5.1.75"/>
    </reaction>
</comment>
<dbReference type="InterPro" id="IPR039657">
    <property type="entry name" value="Dimethylallyltransferase"/>
</dbReference>
<dbReference type="EMBL" id="AAOF01000001">
    <property type="protein sequence ID" value="EAR23231.1"/>
    <property type="molecule type" value="Genomic_DNA"/>
</dbReference>
<accession>A4BLP3</accession>
<keyword evidence="15" id="KW-1185">Reference proteome</keyword>
<comment type="caution">
    <text evidence="14">The sequence shown here is derived from an EMBL/GenBank/DDBJ whole genome shotgun (WGS) entry which is preliminary data.</text>
</comment>
<protein>
    <recommendedName>
        <fullName evidence="10">tRNA dimethylallyltransferase</fullName>
        <ecNumber evidence="10">2.5.1.75</ecNumber>
    </recommendedName>
    <alternativeName>
        <fullName evidence="10">Dimethylallyl diphosphate:tRNA dimethylallyltransferase</fullName>
        <shortName evidence="10">DMAPP:tRNA dimethylallyltransferase</shortName>
        <shortName evidence="10">DMATase</shortName>
    </alternativeName>
    <alternativeName>
        <fullName evidence="10">Isopentenyl-diphosphate:tRNA isopentenyltransferase</fullName>
        <shortName evidence="10">IPP transferase</shortName>
        <shortName evidence="10">IPPT</shortName>
        <shortName evidence="10">IPTase</shortName>
    </alternativeName>
</protein>
<keyword evidence="5 10" id="KW-0819">tRNA processing</keyword>
<dbReference type="InterPro" id="IPR027417">
    <property type="entry name" value="P-loop_NTPase"/>
</dbReference>
<feature type="region of interest" description="Interaction with substrate tRNA" evidence="10">
    <location>
        <begin position="27"/>
        <end position="30"/>
    </location>
</feature>
<dbReference type="PANTHER" id="PTHR11088">
    <property type="entry name" value="TRNA DIMETHYLALLYLTRANSFERASE"/>
    <property type="match status" value="1"/>
</dbReference>
<evidence type="ECO:0000256" key="7">
    <source>
        <dbReference type="ARBA" id="ARBA00022840"/>
    </source>
</evidence>
<evidence type="ECO:0000256" key="5">
    <source>
        <dbReference type="ARBA" id="ARBA00022694"/>
    </source>
</evidence>
<dbReference type="NCBIfam" id="TIGR00174">
    <property type="entry name" value="miaA"/>
    <property type="match status" value="1"/>
</dbReference>
<keyword evidence="6 10" id="KW-0547">Nucleotide-binding</keyword>